<dbReference type="Proteomes" id="UP000265020">
    <property type="component" value="Unassembled WGS sequence"/>
</dbReference>
<dbReference type="PIRSF" id="PIRSF000905">
    <property type="entry name" value="Glucose-6-phosphatase"/>
    <property type="match status" value="1"/>
</dbReference>
<dbReference type="InterPro" id="IPR000326">
    <property type="entry name" value="PAP2/HPO"/>
</dbReference>
<evidence type="ECO:0000256" key="11">
    <source>
        <dbReference type="PIRNR" id="PIRNR000905"/>
    </source>
</evidence>
<evidence type="ECO:0000256" key="14">
    <source>
        <dbReference type="SAM" id="Phobius"/>
    </source>
</evidence>
<dbReference type="EC" id="3.1.3.9" evidence="4 11"/>
<dbReference type="Pfam" id="PF01569">
    <property type="entry name" value="PAP2"/>
    <property type="match status" value="1"/>
</dbReference>
<sequence>MDLLHSWGVELAIHLQTRYSRYEGLFSLASAVADLHTTFFCLFPVWFYIRRDTGVRLIWVAVIGDWLNLLLKWVLSGERPYWWVHETQFYRAGKAPSLQQFPITCETGPGSPSGHAMGVAGVWYVMVTALLSIAREKKCPFLLYRLLQIGLWALMALVVLIVCMSRVFMAAHFPHQVITGFITGIVVAGIVSKKKWIYNASMSKYLIITIFMTVFAIGFYLLLKIVGVDLLWTIEKAQKWCIRPEWIHMDTTPFASLLRNMGSLLGLGLGLQSPFYGDFKKNSNAAFKMGCIMISLFLLQLLDGWTFSSDNHVSFYVLSFGKSAFALLIPTILVPWALCRICKGTEVDKNL</sequence>
<evidence type="ECO:0000256" key="7">
    <source>
        <dbReference type="ARBA" id="ARBA00022801"/>
    </source>
</evidence>
<feature type="transmembrane region" description="Helical" evidence="14">
    <location>
        <begin position="204"/>
        <end position="223"/>
    </location>
</feature>
<dbReference type="InterPro" id="IPR016275">
    <property type="entry name" value="Glucose-6-phosphatase"/>
</dbReference>
<evidence type="ECO:0000256" key="9">
    <source>
        <dbReference type="ARBA" id="ARBA00022989"/>
    </source>
</evidence>
<dbReference type="GeneTree" id="ENSGT00950000183150"/>
<feature type="active site" description="Proton donor" evidence="12">
    <location>
        <position position="115"/>
    </location>
</feature>
<dbReference type="GeneID" id="107093022"/>
<dbReference type="CDD" id="cd03381">
    <property type="entry name" value="PAP2_glucose_6_phosphatase"/>
    <property type="match status" value="1"/>
</dbReference>
<feature type="transmembrane region" description="Helical" evidence="14">
    <location>
        <begin position="285"/>
        <end position="302"/>
    </location>
</feature>
<dbReference type="PANTHER" id="PTHR12591:SF5">
    <property type="entry name" value="GLUCOSE-6-PHOSPHATASE"/>
    <property type="match status" value="1"/>
</dbReference>
<evidence type="ECO:0000256" key="8">
    <source>
        <dbReference type="ARBA" id="ARBA00022824"/>
    </source>
</evidence>
<protein>
    <recommendedName>
        <fullName evidence="4 11">Glucose-6-phosphatase</fullName>
        <ecNumber evidence="4 11">3.1.3.9</ecNumber>
    </recommendedName>
</protein>
<keyword evidence="5 11" id="KW-0312">Gluconeogenesis</keyword>
<dbReference type="Gene3D" id="1.20.144.10">
    <property type="entry name" value="Phosphatidic acid phosphatase type 2/haloperoxidase"/>
    <property type="match status" value="1"/>
</dbReference>
<evidence type="ECO:0000256" key="13">
    <source>
        <dbReference type="PIRSR" id="PIRSR000905-2"/>
    </source>
</evidence>
<reference evidence="16" key="2">
    <citation type="submission" date="2025-09" db="UniProtKB">
        <authorList>
            <consortium name="Ensembl"/>
        </authorList>
    </citation>
    <scope>IDENTIFICATION</scope>
</reference>
<feature type="transmembrane region" description="Helical" evidence="14">
    <location>
        <begin position="254"/>
        <end position="273"/>
    </location>
</feature>
<evidence type="ECO:0000256" key="3">
    <source>
        <dbReference type="ARBA" id="ARBA00009266"/>
    </source>
</evidence>
<feature type="domain" description="Phosphatidic acid phosphatase type 2/haloperoxidase" evidence="15">
    <location>
        <begin position="53"/>
        <end position="192"/>
    </location>
</feature>
<dbReference type="OMA" id="PWALCRI"/>
<feature type="active site" description="Nucleophile" evidence="12">
    <location>
        <position position="172"/>
    </location>
</feature>
<evidence type="ECO:0000256" key="5">
    <source>
        <dbReference type="ARBA" id="ARBA00022432"/>
    </source>
</evidence>
<feature type="binding site" evidence="13">
    <location>
        <position position="79"/>
    </location>
    <ligand>
        <name>substrate</name>
    </ligand>
</feature>
<evidence type="ECO:0000256" key="1">
    <source>
        <dbReference type="ARBA" id="ARBA00004477"/>
    </source>
</evidence>
<keyword evidence="8 11" id="KW-0256">Endoplasmic reticulum</keyword>
<evidence type="ECO:0000256" key="2">
    <source>
        <dbReference type="ARBA" id="ARBA00004742"/>
    </source>
</evidence>
<dbReference type="GO" id="GO:0006094">
    <property type="term" value="P:gluconeogenesis"/>
    <property type="evidence" value="ECO:0007669"/>
    <property type="project" value="UniProtKB-UniRule"/>
</dbReference>
<feature type="transmembrane region" description="Helical" evidence="14">
    <location>
        <begin position="56"/>
        <end position="75"/>
    </location>
</feature>
<feature type="binding site" evidence="13">
    <location>
        <position position="166"/>
    </location>
    <ligand>
        <name>substrate</name>
    </ligand>
</feature>
<dbReference type="PANTHER" id="PTHR12591">
    <property type="entry name" value="GLUCOSE-6-PHOSPHATASE"/>
    <property type="match status" value="1"/>
</dbReference>
<evidence type="ECO:0000313" key="17">
    <source>
        <dbReference type="Proteomes" id="UP000265020"/>
    </source>
</evidence>
<comment type="subcellular location">
    <subcellularLocation>
        <location evidence="1">Endoplasmic reticulum membrane</location>
        <topology evidence="1">Multi-pass membrane protein</topology>
    </subcellularLocation>
</comment>
<evidence type="ECO:0000256" key="12">
    <source>
        <dbReference type="PIRSR" id="PIRSR000905-1"/>
    </source>
</evidence>
<comment type="similarity">
    <text evidence="3 11">Belongs to the glucose-6-phosphatase family.</text>
</comment>
<dbReference type="GO" id="GO:0004346">
    <property type="term" value="F:glucose-6-phosphatase activity"/>
    <property type="evidence" value="ECO:0007669"/>
    <property type="project" value="UniProtKB-EC"/>
</dbReference>
<name>A0A3Q2CIM5_CYPVA</name>
<dbReference type="GO" id="GO:0051156">
    <property type="term" value="P:glucose 6-phosphate metabolic process"/>
    <property type="evidence" value="ECO:0007669"/>
    <property type="project" value="TreeGrafter"/>
</dbReference>
<feature type="transmembrane region" description="Helical" evidence="14">
    <location>
        <begin position="146"/>
        <end position="167"/>
    </location>
</feature>
<dbReference type="OrthoDB" id="6416209at2759"/>
<accession>A0A3Q2CIM5</accession>
<dbReference type="AlphaFoldDB" id="A0A3Q2CIM5"/>
<proteinExistence type="inferred from homology"/>
<dbReference type="RefSeq" id="XP_015243309.1">
    <property type="nucleotide sequence ID" value="XM_015387823.1"/>
</dbReference>
<dbReference type="CTD" id="445118"/>
<evidence type="ECO:0000256" key="6">
    <source>
        <dbReference type="ARBA" id="ARBA00022692"/>
    </source>
</evidence>
<dbReference type="KEGG" id="cvg:107093022"/>
<evidence type="ECO:0000256" key="4">
    <source>
        <dbReference type="ARBA" id="ARBA00012634"/>
    </source>
</evidence>
<dbReference type="SUPFAM" id="SSF48317">
    <property type="entry name" value="Acid phosphatase/Vanadium-dependent haloperoxidase"/>
    <property type="match status" value="1"/>
</dbReference>
<dbReference type="SMART" id="SM00014">
    <property type="entry name" value="acidPPc"/>
    <property type="match status" value="1"/>
</dbReference>
<feature type="transmembrane region" description="Helical" evidence="14">
    <location>
        <begin position="314"/>
        <end position="339"/>
    </location>
</feature>
<keyword evidence="17" id="KW-1185">Reference proteome</keyword>
<feature type="transmembrane region" description="Helical" evidence="14">
    <location>
        <begin position="116"/>
        <end position="134"/>
    </location>
</feature>
<evidence type="ECO:0000259" key="15">
    <source>
        <dbReference type="SMART" id="SM00014"/>
    </source>
</evidence>
<dbReference type="GO" id="GO:0005789">
    <property type="term" value="C:endoplasmic reticulum membrane"/>
    <property type="evidence" value="ECO:0007669"/>
    <property type="project" value="UniProtKB-SubCell"/>
</dbReference>
<dbReference type="UniPathway" id="UPA00138"/>
<organism evidence="16 17">
    <name type="scientific">Cyprinodon variegatus</name>
    <name type="common">Sheepshead minnow</name>
    <dbReference type="NCBI Taxonomy" id="28743"/>
    <lineage>
        <taxon>Eukaryota</taxon>
        <taxon>Metazoa</taxon>
        <taxon>Chordata</taxon>
        <taxon>Craniata</taxon>
        <taxon>Vertebrata</taxon>
        <taxon>Euteleostomi</taxon>
        <taxon>Actinopterygii</taxon>
        <taxon>Neopterygii</taxon>
        <taxon>Teleostei</taxon>
        <taxon>Neoteleostei</taxon>
        <taxon>Acanthomorphata</taxon>
        <taxon>Ovalentaria</taxon>
        <taxon>Atherinomorphae</taxon>
        <taxon>Cyprinodontiformes</taxon>
        <taxon>Cyprinodontidae</taxon>
        <taxon>Cyprinodon</taxon>
    </lineage>
</organism>
<keyword evidence="9 14" id="KW-1133">Transmembrane helix</keyword>
<dbReference type="Ensembl" id="ENSCVAT00000007351.1">
    <property type="protein sequence ID" value="ENSCVAP00000005034.1"/>
    <property type="gene ID" value="ENSCVAG00000006361.1"/>
</dbReference>
<dbReference type="InterPro" id="IPR036938">
    <property type="entry name" value="PAP2/HPO_sf"/>
</dbReference>
<keyword evidence="10 11" id="KW-0472">Membrane</keyword>
<evidence type="ECO:0000256" key="10">
    <source>
        <dbReference type="ARBA" id="ARBA00023136"/>
    </source>
</evidence>
<reference evidence="16" key="1">
    <citation type="submission" date="2025-08" db="UniProtKB">
        <authorList>
            <consortium name="Ensembl"/>
        </authorList>
    </citation>
    <scope>IDENTIFICATION</scope>
</reference>
<comment type="pathway">
    <text evidence="2 11">Carbohydrate biosynthesis; gluconeogenesis.</text>
</comment>
<keyword evidence="7 11" id="KW-0378">Hydrolase</keyword>
<dbReference type="STRING" id="28743.ENSCVAP00000005034"/>
<feature type="transmembrane region" description="Helical" evidence="14">
    <location>
        <begin position="173"/>
        <end position="192"/>
    </location>
</feature>
<feature type="transmembrane region" description="Helical" evidence="14">
    <location>
        <begin position="25"/>
        <end position="49"/>
    </location>
</feature>
<evidence type="ECO:0000313" key="16">
    <source>
        <dbReference type="Ensembl" id="ENSCVAP00000005034.1"/>
    </source>
</evidence>
<keyword evidence="6 14" id="KW-0812">Transmembrane</keyword>